<organism evidence="1 2">
    <name type="scientific">Pluteus cervinus</name>
    <dbReference type="NCBI Taxonomy" id="181527"/>
    <lineage>
        <taxon>Eukaryota</taxon>
        <taxon>Fungi</taxon>
        <taxon>Dikarya</taxon>
        <taxon>Basidiomycota</taxon>
        <taxon>Agaricomycotina</taxon>
        <taxon>Agaricomycetes</taxon>
        <taxon>Agaricomycetidae</taxon>
        <taxon>Agaricales</taxon>
        <taxon>Pluteineae</taxon>
        <taxon>Pluteaceae</taxon>
        <taxon>Pluteus</taxon>
    </lineage>
</organism>
<dbReference type="EMBL" id="ML208261">
    <property type="protein sequence ID" value="TFK76078.1"/>
    <property type="molecule type" value="Genomic_DNA"/>
</dbReference>
<keyword evidence="2" id="KW-1185">Reference proteome</keyword>
<evidence type="ECO:0000313" key="2">
    <source>
        <dbReference type="Proteomes" id="UP000308600"/>
    </source>
</evidence>
<reference evidence="1 2" key="1">
    <citation type="journal article" date="2019" name="Nat. Ecol. Evol.">
        <title>Megaphylogeny resolves global patterns of mushroom evolution.</title>
        <authorList>
            <person name="Varga T."/>
            <person name="Krizsan K."/>
            <person name="Foldi C."/>
            <person name="Dima B."/>
            <person name="Sanchez-Garcia M."/>
            <person name="Sanchez-Ramirez S."/>
            <person name="Szollosi G.J."/>
            <person name="Szarkandi J.G."/>
            <person name="Papp V."/>
            <person name="Albert L."/>
            <person name="Andreopoulos W."/>
            <person name="Angelini C."/>
            <person name="Antonin V."/>
            <person name="Barry K.W."/>
            <person name="Bougher N.L."/>
            <person name="Buchanan P."/>
            <person name="Buyck B."/>
            <person name="Bense V."/>
            <person name="Catcheside P."/>
            <person name="Chovatia M."/>
            <person name="Cooper J."/>
            <person name="Damon W."/>
            <person name="Desjardin D."/>
            <person name="Finy P."/>
            <person name="Geml J."/>
            <person name="Haridas S."/>
            <person name="Hughes K."/>
            <person name="Justo A."/>
            <person name="Karasinski D."/>
            <person name="Kautmanova I."/>
            <person name="Kiss B."/>
            <person name="Kocsube S."/>
            <person name="Kotiranta H."/>
            <person name="LaButti K.M."/>
            <person name="Lechner B.E."/>
            <person name="Liimatainen K."/>
            <person name="Lipzen A."/>
            <person name="Lukacs Z."/>
            <person name="Mihaltcheva S."/>
            <person name="Morgado L.N."/>
            <person name="Niskanen T."/>
            <person name="Noordeloos M.E."/>
            <person name="Ohm R.A."/>
            <person name="Ortiz-Santana B."/>
            <person name="Ovrebo C."/>
            <person name="Racz N."/>
            <person name="Riley R."/>
            <person name="Savchenko A."/>
            <person name="Shiryaev A."/>
            <person name="Soop K."/>
            <person name="Spirin V."/>
            <person name="Szebenyi C."/>
            <person name="Tomsovsky M."/>
            <person name="Tulloss R.E."/>
            <person name="Uehling J."/>
            <person name="Grigoriev I.V."/>
            <person name="Vagvolgyi C."/>
            <person name="Papp T."/>
            <person name="Martin F.M."/>
            <person name="Miettinen O."/>
            <person name="Hibbett D.S."/>
            <person name="Nagy L.G."/>
        </authorList>
    </citation>
    <scope>NUCLEOTIDE SEQUENCE [LARGE SCALE GENOMIC DNA]</scope>
    <source>
        <strain evidence="1 2">NL-1719</strain>
    </source>
</reference>
<protein>
    <submittedName>
        <fullName evidence="1">Uncharacterized protein</fullName>
    </submittedName>
</protein>
<proteinExistence type="predicted"/>
<dbReference type="Proteomes" id="UP000308600">
    <property type="component" value="Unassembled WGS sequence"/>
</dbReference>
<accession>A0ACD3BDC0</accession>
<name>A0ACD3BDC0_9AGAR</name>
<gene>
    <name evidence="1" type="ORF">BDN72DRAFT_874271</name>
</gene>
<evidence type="ECO:0000313" key="1">
    <source>
        <dbReference type="EMBL" id="TFK76078.1"/>
    </source>
</evidence>
<sequence length="155" mass="18131">MDDAHAYAFICHHNLFYWRHPPVPVDYWIESAGLFFRGDKVKEGARDSSRPLLPLLLREFATMNGYIYQPAKSYTHRSIHDAHVYWHASRIVETDTYTYTKKLQAGRRHGTPNYRSDLVCAVDSLPDVPVPDEYWHYKSTYFNPDLRPARLGVES</sequence>